<gene>
    <name evidence="2" type="ORF">LCGC14_0507830</name>
</gene>
<reference evidence="2" key="1">
    <citation type="journal article" date="2015" name="Nature">
        <title>Complex archaea that bridge the gap between prokaryotes and eukaryotes.</title>
        <authorList>
            <person name="Spang A."/>
            <person name="Saw J.H."/>
            <person name="Jorgensen S.L."/>
            <person name="Zaremba-Niedzwiedzka K."/>
            <person name="Martijn J."/>
            <person name="Lind A.E."/>
            <person name="van Eijk R."/>
            <person name="Schleper C."/>
            <person name="Guy L."/>
            <person name="Ettema T.J."/>
        </authorList>
    </citation>
    <scope>NUCLEOTIDE SEQUENCE</scope>
</reference>
<sequence length="919" mass="105291">MKKSNLLFISSFFIIAILGFIMNVNLLPISNQKIKDSREDSGNDFGDNNKETVLEPLPKTSALKEWTFMVYLDADNNLEEAAIDDFNEMEMVGSDSNINIVVQIDRIPSYDSSNGDWTGARRYYIAKDISAYTFNSINVQDLGEVNMGSSNTLQDFIGWGKLNYPAQKYALILWDHGSGIMYGNYPGGVSWDDTNGNDYLTLSEIDSVLGNPDYSVNLLGFDACLMGAVEVHYQFKDDVDVIIGSEELEPGDGYPYNEILNYLKGNPTATPQQLGQQIVLSYDNSYPWSLDITQAAANAFTSEFTSSLQNFINDLNSTIDSQKVNIQNAREASLEFDEPSYIDLYDFAEKIQTFSTGAIDTTAQYLMDNITNIIVEERHSSANPDAHGLSIYFPEFYYSYSSNYESNDFTSDFEWDEFLLRYYTGSTTSEYDDIYEENDVVSEATILTQGSYYGLILNGTDIDIYRVSFTSGTLIEVYILFDQDEGDLDLYFYDTSLNQVNYSESYTDNEYVSYLPPINGYYTIVINSYTNDTYQPYDLIIGDYIDDQFEENDDWLTAAPIDSNTLYTNLICRDSDFYYFWADEGYLINIKIEFSYIQGDLDIYLWDYWSDTTWESSTSISNNENIVFTANVSDWYEFEVHNYEDNMNYSMFVEVISIDDIYEDNDGPLEAPLLEYGTYMDLVCIDIDSYNVSLTENTWINITIYFDSEAGDLDLYLLYPNSSSAAWSFSYTDNETIFFQVLFSEVYTVWVEYYDFQNMNYTLAIHETTSIWDDNYEENDNFGMAYPISIGGTYTDLTAIDWDVYLVFLQANVTININLEYNWSNGDLDLFLFNSTQDLVSWSASYNNSEQIAYTPQVSDATYILVYNNENNMYYDLTIDTGGDLNISGPPLEFLIIIIAGVSVISLFQKKKKSIRNKI</sequence>
<keyword evidence="1" id="KW-0812">Transmembrane</keyword>
<dbReference type="Gene3D" id="3.40.50.11970">
    <property type="match status" value="1"/>
</dbReference>
<dbReference type="InterPro" id="IPR005077">
    <property type="entry name" value="Peptidase_C11"/>
</dbReference>
<comment type="caution">
    <text evidence="2">The sequence shown here is derived from an EMBL/GenBank/DDBJ whole genome shotgun (WGS) entry which is preliminary data.</text>
</comment>
<organism evidence="2">
    <name type="scientific">marine sediment metagenome</name>
    <dbReference type="NCBI Taxonomy" id="412755"/>
    <lineage>
        <taxon>unclassified sequences</taxon>
        <taxon>metagenomes</taxon>
        <taxon>ecological metagenomes</taxon>
    </lineage>
</organism>
<dbReference type="EMBL" id="LAZR01000611">
    <property type="protein sequence ID" value="KKN62831.1"/>
    <property type="molecule type" value="Genomic_DNA"/>
</dbReference>
<dbReference type="AlphaFoldDB" id="A0A0F9UNS2"/>
<dbReference type="PANTHER" id="PTHR37835:SF1">
    <property type="entry name" value="ALPHA-CLOSTRIPAIN"/>
    <property type="match status" value="1"/>
</dbReference>
<evidence type="ECO:0000256" key="1">
    <source>
        <dbReference type="SAM" id="Phobius"/>
    </source>
</evidence>
<evidence type="ECO:0000313" key="2">
    <source>
        <dbReference type="EMBL" id="KKN62831.1"/>
    </source>
</evidence>
<dbReference type="Gene3D" id="2.60.120.380">
    <property type="match status" value="4"/>
</dbReference>
<protein>
    <recommendedName>
        <fullName evidence="3">Peptidase C-terminal archaeal/bacterial domain-containing protein</fullName>
    </recommendedName>
</protein>
<dbReference type="PANTHER" id="PTHR37835">
    <property type="entry name" value="ALPHA-CLOSTRIPAIN"/>
    <property type="match status" value="1"/>
</dbReference>
<keyword evidence="1" id="KW-1133">Transmembrane helix</keyword>
<proteinExistence type="predicted"/>
<evidence type="ECO:0008006" key="3">
    <source>
        <dbReference type="Google" id="ProtNLM"/>
    </source>
</evidence>
<dbReference type="Pfam" id="PF03415">
    <property type="entry name" value="Peptidase_C11"/>
    <property type="match status" value="1"/>
</dbReference>
<keyword evidence="1" id="KW-0472">Membrane</keyword>
<feature type="transmembrane region" description="Helical" evidence="1">
    <location>
        <begin position="891"/>
        <end position="908"/>
    </location>
</feature>
<accession>A0A0F9UNS2</accession>
<name>A0A0F9UNS2_9ZZZZ</name>